<keyword evidence="1 2" id="KW-0545">Nucleotide biosynthesis</keyword>
<protein>
    <submittedName>
        <fullName evidence="5">Phosphoribosylpyrophosphate synthetase</fullName>
    </submittedName>
</protein>
<dbReference type="Pfam" id="PF13793">
    <property type="entry name" value="Pribosyltran_N"/>
    <property type="match status" value="1"/>
</dbReference>
<comment type="similarity">
    <text evidence="2">Belongs to the ribose-phosphate pyrophosphokinase family.</text>
</comment>
<dbReference type="PANTHER" id="PTHR10210">
    <property type="entry name" value="RIBOSE-PHOSPHATE DIPHOSPHOKINASE FAMILY MEMBER"/>
    <property type="match status" value="1"/>
</dbReference>
<comment type="caution">
    <text evidence="5">The sequence shown here is derived from an EMBL/GenBank/DDBJ whole genome shotgun (WGS) entry which is preliminary data.</text>
</comment>
<dbReference type="Proteomes" id="UP000176377">
    <property type="component" value="Unassembled WGS sequence"/>
</dbReference>
<dbReference type="CDD" id="cd06223">
    <property type="entry name" value="PRTases_typeI"/>
    <property type="match status" value="1"/>
</dbReference>
<dbReference type="NCBIfam" id="TIGR01251">
    <property type="entry name" value="ribP_PPkin"/>
    <property type="match status" value="1"/>
</dbReference>
<dbReference type="GO" id="GO:0002189">
    <property type="term" value="C:ribose phosphate diphosphokinase complex"/>
    <property type="evidence" value="ECO:0007669"/>
    <property type="project" value="TreeGrafter"/>
</dbReference>
<dbReference type="GO" id="GO:0004749">
    <property type="term" value="F:ribose phosphate diphosphokinase activity"/>
    <property type="evidence" value="ECO:0007669"/>
    <property type="project" value="TreeGrafter"/>
</dbReference>
<dbReference type="Pfam" id="PF00156">
    <property type="entry name" value="Pribosyltran"/>
    <property type="match status" value="1"/>
</dbReference>
<dbReference type="PANTHER" id="PTHR10210:SF41">
    <property type="entry name" value="RIBOSE-PHOSPHATE PYROPHOSPHOKINASE 1, CHLOROPLASTIC"/>
    <property type="match status" value="1"/>
</dbReference>
<dbReference type="AlphaFoldDB" id="A0A1F6DEB9"/>
<dbReference type="GO" id="GO:0005737">
    <property type="term" value="C:cytoplasm"/>
    <property type="evidence" value="ECO:0007669"/>
    <property type="project" value="TreeGrafter"/>
</dbReference>
<dbReference type="GO" id="GO:0000287">
    <property type="term" value="F:magnesium ion binding"/>
    <property type="evidence" value="ECO:0007669"/>
    <property type="project" value="InterPro"/>
</dbReference>
<evidence type="ECO:0000259" key="4">
    <source>
        <dbReference type="Pfam" id="PF13793"/>
    </source>
</evidence>
<dbReference type="SUPFAM" id="SSF53271">
    <property type="entry name" value="PRTase-like"/>
    <property type="match status" value="2"/>
</dbReference>
<evidence type="ECO:0000313" key="5">
    <source>
        <dbReference type="EMBL" id="OGG59779.1"/>
    </source>
</evidence>
<evidence type="ECO:0000256" key="2">
    <source>
        <dbReference type="RuleBase" id="RU004324"/>
    </source>
</evidence>
<dbReference type="InterPro" id="IPR000836">
    <property type="entry name" value="PRTase_dom"/>
</dbReference>
<reference evidence="5 6" key="1">
    <citation type="journal article" date="2016" name="Nat. Commun.">
        <title>Thousands of microbial genomes shed light on interconnected biogeochemical processes in an aquifer system.</title>
        <authorList>
            <person name="Anantharaman K."/>
            <person name="Brown C.T."/>
            <person name="Hug L.A."/>
            <person name="Sharon I."/>
            <person name="Castelle C.J."/>
            <person name="Probst A.J."/>
            <person name="Thomas B.C."/>
            <person name="Singh A."/>
            <person name="Wilkins M.J."/>
            <person name="Karaoz U."/>
            <person name="Brodie E.L."/>
            <person name="Williams K.H."/>
            <person name="Hubbard S.S."/>
            <person name="Banfield J.F."/>
        </authorList>
    </citation>
    <scope>NUCLEOTIDE SEQUENCE [LARGE SCALE GENOMIC DNA]</scope>
</reference>
<name>A0A1F6DEB9_9BACT</name>
<organism evidence="5 6">
    <name type="scientific">Candidatus Kaiserbacteria bacterium RIFCSPHIGHO2_01_FULL_56_24</name>
    <dbReference type="NCBI Taxonomy" id="1798487"/>
    <lineage>
        <taxon>Bacteria</taxon>
        <taxon>Candidatus Kaiseribacteriota</taxon>
    </lineage>
</organism>
<evidence type="ECO:0000259" key="3">
    <source>
        <dbReference type="Pfam" id="PF00156"/>
    </source>
</evidence>
<evidence type="ECO:0000313" key="6">
    <source>
        <dbReference type="Proteomes" id="UP000176377"/>
    </source>
</evidence>
<dbReference type="Gene3D" id="3.40.50.2020">
    <property type="match status" value="2"/>
</dbReference>
<gene>
    <name evidence="5" type="ORF">A2765_04290</name>
</gene>
<dbReference type="GO" id="GO:0006015">
    <property type="term" value="P:5-phosphoribose 1-diphosphate biosynthetic process"/>
    <property type="evidence" value="ECO:0007669"/>
    <property type="project" value="TreeGrafter"/>
</dbReference>
<dbReference type="GO" id="GO:0006164">
    <property type="term" value="P:purine nucleotide biosynthetic process"/>
    <property type="evidence" value="ECO:0007669"/>
    <property type="project" value="TreeGrafter"/>
</dbReference>
<dbReference type="InterPro" id="IPR029057">
    <property type="entry name" value="PRTase-like"/>
</dbReference>
<sequence>MKTILLSLPGNEVLTSLLSKHMHAAVGEVVMRQFPDGETYVRIRSDVTDANVVLVCTLRRPDEKLLPLYFLSKTARSLGAKRICLVAPYLAYMRQDTIFNPGEGVTSKYFGDLISDFADSIVTVEPHLHRISSLGDVYPIPSRIVRATGEISMWITEHVTDPVFIGPDSESEQWVRDVAERTHAPCIVLQKIRRGDRDVEISIPDIHRYTNHTPVLVDDIISTARTMIATVGHLKKSGSPPPVVVGVHAVFAGNAYQELMDAGPKEVVTCNTIPHTSNGIDLSRVIAEQVTEMVT</sequence>
<dbReference type="InterPro" id="IPR005946">
    <property type="entry name" value="Rib-P_diPkinase"/>
</dbReference>
<dbReference type="EMBL" id="MFLA01000016">
    <property type="protein sequence ID" value="OGG59779.1"/>
    <property type="molecule type" value="Genomic_DNA"/>
</dbReference>
<accession>A0A1F6DEB9</accession>
<feature type="domain" description="Ribose-phosphate pyrophosphokinase N-terminal" evidence="4">
    <location>
        <begin position="5"/>
        <end position="115"/>
    </location>
</feature>
<dbReference type="SMART" id="SM01400">
    <property type="entry name" value="Pribosyltran_N"/>
    <property type="match status" value="1"/>
</dbReference>
<feature type="domain" description="Phosphoribosyltransferase" evidence="3">
    <location>
        <begin position="144"/>
        <end position="274"/>
    </location>
</feature>
<evidence type="ECO:0000256" key="1">
    <source>
        <dbReference type="ARBA" id="ARBA00022727"/>
    </source>
</evidence>
<proteinExistence type="inferred from homology"/>
<dbReference type="NCBIfam" id="NF005537">
    <property type="entry name" value="PRK07199.1"/>
    <property type="match status" value="1"/>
</dbReference>
<dbReference type="InterPro" id="IPR029099">
    <property type="entry name" value="Pribosyltran_N"/>
</dbReference>